<dbReference type="Proteomes" id="UP001209701">
    <property type="component" value="Unassembled WGS sequence"/>
</dbReference>
<dbReference type="Pfam" id="PF07589">
    <property type="entry name" value="PEP-CTERM"/>
    <property type="match status" value="1"/>
</dbReference>
<dbReference type="NCBIfam" id="NF038122">
    <property type="entry name" value="metallo_LGF"/>
    <property type="match status" value="1"/>
</dbReference>
<feature type="chain" id="PRO_5046389014" evidence="1">
    <location>
        <begin position="25"/>
        <end position="433"/>
    </location>
</feature>
<evidence type="ECO:0000259" key="2">
    <source>
        <dbReference type="Pfam" id="PF07589"/>
    </source>
</evidence>
<accession>A0ABT2YC19</accession>
<dbReference type="NCBIfam" id="NF035944">
    <property type="entry name" value="PEPxxWA-CTERM"/>
    <property type="match status" value="1"/>
</dbReference>
<keyword evidence="3" id="KW-0645">Protease</keyword>
<gene>
    <name evidence="3" type="ORF">LNV07_05680</name>
</gene>
<name>A0ABT2YC19_9BURK</name>
<evidence type="ECO:0000313" key="3">
    <source>
        <dbReference type="EMBL" id="MCV2367580.1"/>
    </source>
</evidence>
<reference evidence="3 4" key="1">
    <citation type="submission" date="2021-11" db="EMBL/GenBank/DDBJ databases">
        <authorList>
            <person name="Liang Q."/>
            <person name="Mou H."/>
            <person name="Liu Z."/>
        </authorList>
    </citation>
    <scope>NUCLEOTIDE SEQUENCE [LARGE SCALE GENOMIC DNA]</scope>
    <source>
        <strain evidence="3 4">CHU3</strain>
    </source>
</reference>
<keyword evidence="4" id="KW-1185">Reference proteome</keyword>
<keyword evidence="3" id="KW-0482">Metalloprotease</keyword>
<feature type="domain" description="Ice-binding protein C-terminal" evidence="2">
    <location>
        <begin position="404"/>
        <end position="429"/>
    </location>
</feature>
<comment type="caution">
    <text evidence="3">The sequence shown here is derived from an EMBL/GenBank/DDBJ whole genome shotgun (WGS) entry which is preliminary data.</text>
</comment>
<dbReference type="RefSeq" id="WP_263570194.1">
    <property type="nucleotide sequence ID" value="NZ_JAJIRN010000002.1"/>
</dbReference>
<dbReference type="InterPro" id="IPR024079">
    <property type="entry name" value="MetalloPept_cat_dom_sf"/>
</dbReference>
<dbReference type="NCBIfam" id="TIGR02595">
    <property type="entry name" value="PEP_CTERM"/>
    <property type="match status" value="1"/>
</dbReference>
<dbReference type="Gene3D" id="3.40.390.10">
    <property type="entry name" value="Collagenase (Catalytic Domain)"/>
    <property type="match status" value="1"/>
</dbReference>
<keyword evidence="1" id="KW-0732">Signal</keyword>
<evidence type="ECO:0000313" key="4">
    <source>
        <dbReference type="Proteomes" id="UP001209701"/>
    </source>
</evidence>
<protein>
    <submittedName>
        <fullName evidence="3">NF038122 family metalloprotease</fullName>
    </submittedName>
</protein>
<feature type="signal peptide" evidence="1">
    <location>
        <begin position="1"/>
        <end position="24"/>
    </location>
</feature>
<evidence type="ECO:0000256" key="1">
    <source>
        <dbReference type="SAM" id="SignalP"/>
    </source>
</evidence>
<proteinExistence type="predicted"/>
<dbReference type="InterPro" id="IPR013424">
    <property type="entry name" value="Ice-binding_C"/>
</dbReference>
<sequence>MKKINLLNLIAAAAAVVCMAPAGAANIVLHDTSNSFAIAPNGADALLAFQKAANYWNKTLTNDATININISFAALDAGVLGQAGSAGQAVNVADVYASLAATGNSALDSIAVKNLSKLNEYGSLAMRVNGYLDPAKSFGVDVGGASRLSNGNNGINQALWVNQSVVKALGLQLDPRAERYDANITFSSSFGFDFNPTNGIGAGLYDFTAVAVHELGHALGFVSGTDSFDALGRSKKGPGPAADAFEAGAFGTTNIDDFAIGSTLDLFRYGNGLNADGSRQLQWGADRTAFFSIDGNKVFNLPDNDQEAAFFSTGQFNGDGSQASHWKDNLGALDGDGMCFQSSRAIGIMDPTASPCHTGNVTQNDLAAFDAMGWNLDGDVLQKKNYSMDTAQIYAMDGVATVVAVPEPATWAQLLLGFGIIGGFLSRRRGARA</sequence>
<dbReference type="GO" id="GO:0008237">
    <property type="term" value="F:metallopeptidase activity"/>
    <property type="evidence" value="ECO:0007669"/>
    <property type="project" value="UniProtKB-KW"/>
</dbReference>
<dbReference type="EMBL" id="JAJIRN010000002">
    <property type="protein sequence ID" value="MCV2367580.1"/>
    <property type="molecule type" value="Genomic_DNA"/>
</dbReference>
<dbReference type="SUPFAM" id="SSF55486">
    <property type="entry name" value="Metalloproteases ('zincins'), catalytic domain"/>
    <property type="match status" value="1"/>
</dbReference>
<organism evidence="3 4">
    <name type="scientific">Roseateles oligotrophus</name>
    <dbReference type="NCBI Taxonomy" id="1769250"/>
    <lineage>
        <taxon>Bacteria</taxon>
        <taxon>Pseudomonadati</taxon>
        <taxon>Pseudomonadota</taxon>
        <taxon>Betaproteobacteria</taxon>
        <taxon>Burkholderiales</taxon>
        <taxon>Sphaerotilaceae</taxon>
        <taxon>Roseateles</taxon>
    </lineage>
</organism>
<keyword evidence="3" id="KW-0378">Hydrolase</keyword>